<reference evidence="2" key="2">
    <citation type="submission" date="2023-06" db="EMBL/GenBank/DDBJ databases">
        <authorList>
            <person name="Ma L."/>
            <person name="Liu K.-W."/>
            <person name="Li Z."/>
            <person name="Hsiao Y.-Y."/>
            <person name="Qi Y."/>
            <person name="Fu T."/>
            <person name="Tang G."/>
            <person name="Zhang D."/>
            <person name="Sun W.-H."/>
            <person name="Liu D.-K."/>
            <person name="Li Y."/>
            <person name="Chen G.-Z."/>
            <person name="Liu X.-D."/>
            <person name="Liao X.-Y."/>
            <person name="Jiang Y.-T."/>
            <person name="Yu X."/>
            <person name="Hao Y."/>
            <person name="Huang J."/>
            <person name="Zhao X.-W."/>
            <person name="Ke S."/>
            <person name="Chen Y.-Y."/>
            <person name="Wu W.-L."/>
            <person name="Hsu J.-L."/>
            <person name="Lin Y.-F."/>
            <person name="Huang M.-D."/>
            <person name="Li C.-Y."/>
            <person name="Huang L."/>
            <person name="Wang Z.-W."/>
            <person name="Zhao X."/>
            <person name="Zhong W.-Y."/>
            <person name="Peng D.-H."/>
            <person name="Ahmad S."/>
            <person name="Lan S."/>
            <person name="Zhang J.-S."/>
            <person name="Tsai W.-C."/>
            <person name="Van De Peer Y."/>
            <person name="Liu Z.-J."/>
        </authorList>
    </citation>
    <scope>NUCLEOTIDE SEQUENCE</scope>
    <source>
        <strain evidence="2">SCP</strain>
        <tissue evidence="2">Leaves</tissue>
    </source>
</reference>
<accession>A0AAV9BXH4</accession>
<proteinExistence type="predicted"/>
<keyword evidence="1" id="KW-0812">Transmembrane</keyword>
<dbReference type="EMBL" id="JAUJYN010000001">
    <property type="protein sequence ID" value="KAK1281087.1"/>
    <property type="molecule type" value="Genomic_DNA"/>
</dbReference>
<evidence type="ECO:0000313" key="2">
    <source>
        <dbReference type="EMBL" id="KAK1281087.1"/>
    </source>
</evidence>
<name>A0AAV9BXH4_ACOGR</name>
<keyword evidence="1" id="KW-0472">Membrane</keyword>
<gene>
    <name evidence="2" type="ORF">QJS04_geneDACA014924</name>
</gene>
<evidence type="ECO:0000256" key="1">
    <source>
        <dbReference type="SAM" id="Phobius"/>
    </source>
</evidence>
<feature type="transmembrane region" description="Helical" evidence="1">
    <location>
        <begin position="53"/>
        <end position="78"/>
    </location>
</feature>
<evidence type="ECO:0000313" key="3">
    <source>
        <dbReference type="Proteomes" id="UP001179952"/>
    </source>
</evidence>
<organism evidence="2 3">
    <name type="scientific">Acorus gramineus</name>
    <name type="common">Dwarf sweet flag</name>
    <dbReference type="NCBI Taxonomy" id="55184"/>
    <lineage>
        <taxon>Eukaryota</taxon>
        <taxon>Viridiplantae</taxon>
        <taxon>Streptophyta</taxon>
        <taxon>Embryophyta</taxon>
        <taxon>Tracheophyta</taxon>
        <taxon>Spermatophyta</taxon>
        <taxon>Magnoliopsida</taxon>
        <taxon>Liliopsida</taxon>
        <taxon>Acoraceae</taxon>
        <taxon>Acorus</taxon>
    </lineage>
</organism>
<dbReference type="Proteomes" id="UP001179952">
    <property type="component" value="Unassembled WGS sequence"/>
</dbReference>
<keyword evidence="3" id="KW-1185">Reference proteome</keyword>
<reference evidence="2" key="1">
    <citation type="journal article" date="2023" name="Nat. Commun.">
        <title>Diploid and tetraploid genomes of Acorus and the evolution of monocots.</title>
        <authorList>
            <person name="Ma L."/>
            <person name="Liu K.W."/>
            <person name="Li Z."/>
            <person name="Hsiao Y.Y."/>
            <person name="Qi Y."/>
            <person name="Fu T."/>
            <person name="Tang G.D."/>
            <person name="Zhang D."/>
            <person name="Sun W.H."/>
            <person name="Liu D.K."/>
            <person name="Li Y."/>
            <person name="Chen G.Z."/>
            <person name="Liu X.D."/>
            <person name="Liao X.Y."/>
            <person name="Jiang Y.T."/>
            <person name="Yu X."/>
            <person name="Hao Y."/>
            <person name="Huang J."/>
            <person name="Zhao X.W."/>
            <person name="Ke S."/>
            <person name="Chen Y.Y."/>
            <person name="Wu W.L."/>
            <person name="Hsu J.L."/>
            <person name="Lin Y.F."/>
            <person name="Huang M.D."/>
            <person name="Li C.Y."/>
            <person name="Huang L."/>
            <person name="Wang Z.W."/>
            <person name="Zhao X."/>
            <person name="Zhong W.Y."/>
            <person name="Peng D.H."/>
            <person name="Ahmad S."/>
            <person name="Lan S."/>
            <person name="Zhang J.S."/>
            <person name="Tsai W.C."/>
            <person name="Van de Peer Y."/>
            <person name="Liu Z.J."/>
        </authorList>
    </citation>
    <scope>NUCLEOTIDE SEQUENCE</scope>
    <source>
        <strain evidence="2">SCP</strain>
    </source>
</reference>
<keyword evidence="1" id="KW-1133">Transmembrane helix</keyword>
<feature type="transmembrane region" description="Helical" evidence="1">
    <location>
        <begin position="22"/>
        <end position="41"/>
    </location>
</feature>
<protein>
    <recommendedName>
        <fullName evidence="4">Integral membrane protein</fullName>
    </recommendedName>
</protein>
<comment type="caution">
    <text evidence="2">The sequence shown here is derived from an EMBL/GenBank/DDBJ whole genome shotgun (WGS) entry which is preliminary data.</text>
</comment>
<evidence type="ECO:0008006" key="4">
    <source>
        <dbReference type="Google" id="ProtNLM"/>
    </source>
</evidence>
<feature type="transmembrane region" description="Helical" evidence="1">
    <location>
        <begin position="130"/>
        <end position="150"/>
    </location>
</feature>
<sequence length="186" mass="20513">MNRLPSNFPIRLPQPPYMNGDALLRFSLWTISISAAGFLNLPMSTPQIPPWRVLITVYAALLYAAFVVGLRVFSVSLLRRTAPPSPSPNRRQTQPGDAVLRLSIWAITLSAGSLFNLPTAPKKKTQSGEVLVMVYGVTMFLTFNLGWVCLNLRNKGIDLQRLMWVELGLATFAVALKISLAMEGAI</sequence>
<dbReference type="AlphaFoldDB" id="A0AAV9BXH4"/>
<feature type="transmembrane region" description="Helical" evidence="1">
    <location>
        <begin position="98"/>
        <end position="118"/>
    </location>
</feature>